<evidence type="ECO:0000256" key="9">
    <source>
        <dbReference type="SAM" id="Coils"/>
    </source>
</evidence>
<dbReference type="Pfam" id="PF04423">
    <property type="entry name" value="Rad50_zn_hook"/>
    <property type="match status" value="1"/>
</dbReference>
<dbReference type="SUPFAM" id="SSF52540">
    <property type="entry name" value="P-loop containing nucleoside triphosphate hydrolases"/>
    <property type="match status" value="1"/>
</dbReference>
<feature type="coiled-coil region" evidence="9">
    <location>
        <begin position="648"/>
        <end position="682"/>
    </location>
</feature>
<evidence type="ECO:0000256" key="6">
    <source>
        <dbReference type="ARBA" id="ARBA00022840"/>
    </source>
</evidence>
<evidence type="ECO:0000256" key="2">
    <source>
        <dbReference type="ARBA" id="ARBA00022741"/>
    </source>
</evidence>
<feature type="domain" description="Zinc-hook" evidence="10">
    <location>
        <begin position="485"/>
        <end position="528"/>
    </location>
</feature>
<dbReference type="AlphaFoldDB" id="W4LWZ9"/>
<keyword evidence="6" id="KW-0067">ATP-binding</keyword>
<feature type="coiled-coil region" evidence="9">
    <location>
        <begin position="387"/>
        <end position="414"/>
    </location>
</feature>
<name>W4LWZ9_ENTF1</name>
<dbReference type="HOGENOM" id="CLU_004785_0_2_7"/>
<evidence type="ECO:0000313" key="13">
    <source>
        <dbReference type="Proteomes" id="UP000019141"/>
    </source>
</evidence>
<dbReference type="GO" id="GO:0046872">
    <property type="term" value="F:metal ion binding"/>
    <property type="evidence" value="ECO:0007669"/>
    <property type="project" value="UniProtKB-KW"/>
</dbReference>
<dbReference type="Proteomes" id="UP000019141">
    <property type="component" value="Unassembled WGS sequence"/>
</dbReference>
<feature type="coiled-coil region" evidence="9">
    <location>
        <begin position="733"/>
        <end position="798"/>
    </location>
</feature>
<dbReference type="GO" id="GO:0005524">
    <property type="term" value="F:ATP binding"/>
    <property type="evidence" value="ECO:0007669"/>
    <property type="project" value="UniProtKB-KW"/>
</dbReference>
<gene>
    <name evidence="12" type="ORF">ETSY1_03610</name>
</gene>
<evidence type="ECO:0000256" key="3">
    <source>
        <dbReference type="ARBA" id="ARBA00022763"/>
    </source>
</evidence>
<keyword evidence="1" id="KW-0479">Metal-binding</keyword>
<keyword evidence="8" id="KW-0234">DNA repair</keyword>
<keyword evidence="13" id="KW-1185">Reference proteome</keyword>
<dbReference type="GO" id="GO:0016887">
    <property type="term" value="F:ATP hydrolysis activity"/>
    <property type="evidence" value="ECO:0007669"/>
    <property type="project" value="InterPro"/>
</dbReference>
<keyword evidence="2" id="KW-0547">Nucleotide-binding</keyword>
<dbReference type="SUPFAM" id="SSF75712">
    <property type="entry name" value="Rad50 coiled-coil Zn hook"/>
    <property type="match status" value="1"/>
</dbReference>
<dbReference type="Pfam" id="PF13476">
    <property type="entry name" value="AAA_23"/>
    <property type="match status" value="1"/>
</dbReference>
<reference evidence="12 13" key="1">
    <citation type="journal article" date="2014" name="Nature">
        <title>An environmental bacterial taxon with a large and distinct metabolic repertoire.</title>
        <authorList>
            <person name="Wilson M.C."/>
            <person name="Mori T."/>
            <person name="Ruckert C."/>
            <person name="Uria A.R."/>
            <person name="Helf M.J."/>
            <person name="Takada K."/>
            <person name="Gernert C."/>
            <person name="Steffens U.A."/>
            <person name="Heycke N."/>
            <person name="Schmitt S."/>
            <person name="Rinke C."/>
            <person name="Helfrich E.J."/>
            <person name="Brachmann A.O."/>
            <person name="Gurgui C."/>
            <person name="Wakimoto T."/>
            <person name="Kracht M."/>
            <person name="Crusemann M."/>
            <person name="Hentschel U."/>
            <person name="Abe I."/>
            <person name="Matsunaga S."/>
            <person name="Kalinowski J."/>
            <person name="Takeyama H."/>
            <person name="Piel J."/>
        </authorList>
    </citation>
    <scope>NUCLEOTIDE SEQUENCE [LARGE SCALE GENOMIC DNA]</scope>
    <source>
        <strain evidence="13">TSY1</strain>
    </source>
</reference>
<evidence type="ECO:0000259" key="11">
    <source>
        <dbReference type="Pfam" id="PF13476"/>
    </source>
</evidence>
<evidence type="ECO:0000256" key="7">
    <source>
        <dbReference type="ARBA" id="ARBA00023054"/>
    </source>
</evidence>
<dbReference type="InterPro" id="IPR038729">
    <property type="entry name" value="Rad50/SbcC_AAA"/>
</dbReference>
<dbReference type="PANTHER" id="PTHR32114:SF2">
    <property type="entry name" value="ABC TRANSPORTER ABCH.3"/>
    <property type="match status" value="1"/>
</dbReference>
<feature type="coiled-coil region" evidence="9">
    <location>
        <begin position="482"/>
        <end position="604"/>
    </location>
</feature>
<dbReference type="PATRIC" id="fig|1429438.4.peg.875"/>
<protein>
    <submittedName>
        <fullName evidence="12">Uncharacterized protein</fullName>
    </submittedName>
</protein>
<evidence type="ECO:0000256" key="5">
    <source>
        <dbReference type="ARBA" id="ARBA00022833"/>
    </source>
</evidence>
<comment type="caution">
    <text evidence="12">The sequence shown here is derived from an EMBL/GenBank/DDBJ whole genome shotgun (WGS) entry which is preliminary data.</text>
</comment>
<keyword evidence="3" id="KW-0227">DNA damage</keyword>
<feature type="domain" description="Rad50/SbcC-type AAA" evidence="11">
    <location>
        <begin position="6"/>
        <end position="266"/>
    </location>
</feature>
<dbReference type="GO" id="GO:0006302">
    <property type="term" value="P:double-strand break repair"/>
    <property type="evidence" value="ECO:0007669"/>
    <property type="project" value="InterPro"/>
</dbReference>
<dbReference type="PANTHER" id="PTHR32114">
    <property type="entry name" value="ABC TRANSPORTER ABCH.3"/>
    <property type="match status" value="1"/>
</dbReference>
<evidence type="ECO:0000256" key="4">
    <source>
        <dbReference type="ARBA" id="ARBA00022801"/>
    </source>
</evidence>
<feature type="coiled-coil region" evidence="9">
    <location>
        <begin position="184"/>
        <end position="280"/>
    </location>
</feature>
<evidence type="ECO:0000256" key="8">
    <source>
        <dbReference type="ARBA" id="ARBA00023204"/>
    </source>
</evidence>
<evidence type="ECO:0000313" key="12">
    <source>
        <dbReference type="EMBL" id="ETX02418.1"/>
    </source>
</evidence>
<dbReference type="InterPro" id="IPR013134">
    <property type="entry name" value="Zn_hook_RAD50"/>
</dbReference>
<dbReference type="InterPro" id="IPR027417">
    <property type="entry name" value="P-loop_NTPase"/>
</dbReference>
<organism evidence="12 13">
    <name type="scientific">Entotheonella factor</name>
    <dbReference type="NCBI Taxonomy" id="1429438"/>
    <lineage>
        <taxon>Bacteria</taxon>
        <taxon>Pseudomonadati</taxon>
        <taxon>Nitrospinota/Tectimicrobiota group</taxon>
        <taxon>Candidatus Tectimicrobiota</taxon>
        <taxon>Candidatus Entotheonellia</taxon>
        <taxon>Candidatus Entotheonellales</taxon>
        <taxon>Candidatus Entotheonellaceae</taxon>
        <taxon>Candidatus Entotheonella</taxon>
    </lineage>
</organism>
<dbReference type="Pfam" id="PF13558">
    <property type="entry name" value="SbcC_Walker_B"/>
    <property type="match status" value="1"/>
</dbReference>
<sequence>MIPVTLRLRNFMSYGEQVPPLDFSQINTVCMTGDNGHGKSTLLDAITWSLWGQTRAKNLDDVVRLGQDESEVEFTFDLEGSIYRVLRKRSLRTKAGQSSLELQGFDPATDSFKSISGNSIRETEAKIVQLLRMNYDTFVNSVFVLQGRADEFTTRRPGERKRILGEILGLSVFDELEAQAKTHRGDLDHSVKTLQQRIEELQKEVAEKDALTAAVNAHQEMLTQLQIEIQDTQKRLDELRQTQNTLDVQSQRAKEAERRLQQLRRERAEVEQHLAGQHRRIADFETILKQETRIVEGYESLQRIKVQEQQESAKADAYTNLQRQQTTLQQALTTAQHRVELEHQSARQSLADMQTALQTCETMLQDAPHINANYEALQAAREREAVMVRALQHRSKLEQDKMQVERRIQQKRHTLESDQRVLLSQQQEWQQKEAGLPLWQQQMGDVKQRLTHIEKQAQRFDEVRSEGVAIKVQLETSLPQNLHTLQQEIAQQQEKRQLLATSDAHCPLCDRPLSGTDRQRVLQALARDIAGYESRIQAIQNEQFQLQQQRQHLRVEYKTLEQEVAQRQSLEQQHAALQVNLDEAQRAREHLAELMGKLQQIDTQLASGNYAGEDLGELQSITAQLDQLAYDPVEYEAVKRQVAELAPAELQRERLQQAYTDRERLTEQQQTYTQQVALLEQTLASKQFARAEQIELQSVNEQLTQLDFNPASYNQLRQQLQDYQHFERQHIELETARLQLSEVRTASQELEMRKQRCDIDLAAQEEEQRQFMQGLGNLEQIRTDLARTEALLQNLRHREGEERLALGRRQSQYEHCVQREAELKEKIAQRNHANEERGLYGDLVQLFGKNGIQAIMIENAIPELEEEANHVLARVTDNAMHLTLETQRDTRSGGVAETLDIKISDTLGTRNYELYSGGEAFRINFALRIALSKMLARRAGTRLRTLVIDEGFGTQDSQGLERLVEIIKAIRDDFAKIIVITHLRELKNAFDTHIEIKKDPLLGSSYQIV</sequence>
<keyword evidence="7 9" id="KW-0175">Coiled coil</keyword>
<dbReference type="Gene3D" id="3.40.50.300">
    <property type="entry name" value="P-loop containing nucleotide triphosphate hydrolases"/>
    <property type="match status" value="2"/>
</dbReference>
<dbReference type="Gene3D" id="1.10.287.510">
    <property type="entry name" value="Helix hairpin bin"/>
    <property type="match status" value="1"/>
</dbReference>
<evidence type="ECO:0000259" key="10">
    <source>
        <dbReference type="Pfam" id="PF04423"/>
    </source>
</evidence>
<evidence type="ECO:0000256" key="1">
    <source>
        <dbReference type="ARBA" id="ARBA00022723"/>
    </source>
</evidence>
<accession>W4LWZ9</accession>
<keyword evidence="5" id="KW-0862">Zinc</keyword>
<keyword evidence="4" id="KW-0378">Hydrolase</keyword>
<dbReference type="EMBL" id="AZHW01000145">
    <property type="protein sequence ID" value="ETX02418.1"/>
    <property type="molecule type" value="Genomic_DNA"/>
</dbReference>
<proteinExistence type="predicted"/>